<gene>
    <name evidence="2" type="ORF">HCUR_01043</name>
</gene>
<reference evidence="2 3" key="1">
    <citation type="submission" date="2017-11" db="EMBL/GenBank/DDBJ databases">
        <title>Comparative genomic analysis of Holospora spp., intranuclear symbionts of paramecia.</title>
        <authorList>
            <person name="Garushyants S.K."/>
            <person name="Beliavskaya A."/>
            <person name="Malko D.B."/>
            <person name="Logacheva M.D."/>
            <person name="Rautian M.S."/>
            <person name="Gelfand M.S."/>
        </authorList>
    </citation>
    <scope>NUCLEOTIDE SEQUENCE [LARGE SCALE GENOMIC DNA]</scope>
    <source>
        <strain evidence="3">02AZ16</strain>
    </source>
</reference>
<evidence type="ECO:0000313" key="3">
    <source>
        <dbReference type="Proteomes" id="UP000239425"/>
    </source>
</evidence>
<dbReference type="EMBL" id="PHHC01000096">
    <property type="protein sequence ID" value="PPE03503.1"/>
    <property type="molecule type" value="Genomic_DNA"/>
</dbReference>
<evidence type="ECO:0008006" key="4">
    <source>
        <dbReference type="Google" id="ProtNLM"/>
    </source>
</evidence>
<accession>A0A2S5R886</accession>
<feature type="region of interest" description="Disordered" evidence="1">
    <location>
        <begin position="42"/>
        <end position="62"/>
    </location>
</feature>
<dbReference type="AlphaFoldDB" id="A0A2S5R886"/>
<comment type="caution">
    <text evidence="2">The sequence shown here is derived from an EMBL/GenBank/DDBJ whole genome shotgun (WGS) entry which is preliminary data.</text>
</comment>
<dbReference type="Proteomes" id="UP000239425">
    <property type="component" value="Unassembled WGS sequence"/>
</dbReference>
<sequence length="101" mass="11376">MLLKDFPPYSTLHSFYRRCSIKGTWKKVLSTLVKIGRIKAGESKNPSDRRINSHSVKTTKTCEQRGIDGGKNLNAIVLWIHKAIVHGTVDNVNHSRGCNVF</sequence>
<protein>
    <recommendedName>
        <fullName evidence="4">Transposase</fullName>
    </recommendedName>
</protein>
<evidence type="ECO:0000256" key="1">
    <source>
        <dbReference type="SAM" id="MobiDB-lite"/>
    </source>
</evidence>
<keyword evidence="3" id="KW-1185">Reference proteome</keyword>
<evidence type="ECO:0000313" key="2">
    <source>
        <dbReference type="EMBL" id="PPE03503.1"/>
    </source>
</evidence>
<feature type="compositionally biased region" description="Basic and acidic residues" evidence="1">
    <location>
        <begin position="42"/>
        <end position="51"/>
    </location>
</feature>
<organism evidence="2 3">
    <name type="scientific">Holospora curviuscula</name>
    <dbReference type="NCBI Taxonomy" id="1082868"/>
    <lineage>
        <taxon>Bacteria</taxon>
        <taxon>Pseudomonadati</taxon>
        <taxon>Pseudomonadota</taxon>
        <taxon>Alphaproteobacteria</taxon>
        <taxon>Holosporales</taxon>
        <taxon>Holosporaceae</taxon>
        <taxon>Holospora</taxon>
    </lineage>
</organism>
<name>A0A2S5R886_9PROT</name>
<proteinExistence type="predicted"/>